<dbReference type="GO" id="GO:0003677">
    <property type="term" value="F:DNA binding"/>
    <property type="evidence" value="ECO:0007669"/>
    <property type="project" value="UniProtKB-KW"/>
</dbReference>
<dbReference type="SMART" id="SM00354">
    <property type="entry name" value="HTH_LACI"/>
    <property type="match status" value="1"/>
</dbReference>
<feature type="region of interest" description="Disordered" evidence="4">
    <location>
        <begin position="1"/>
        <end position="26"/>
    </location>
</feature>
<dbReference type="PANTHER" id="PTHR30146:SF153">
    <property type="entry name" value="LACTOSE OPERON REPRESSOR"/>
    <property type="match status" value="1"/>
</dbReference>
<dbReference type="SUPFAM" id="SSF53822">
    <property type="entry name" value="Periplasmic binding protein-like I"/>
    <property type="match status" value="1"/>
</dbReference>
<feature type="compositionally biased region" description="Gly residues" evidence="4">
    <location>
        <begin position="9"/>
        <end position="24"/>
    </location>
</feature>
<reference evidence="6 7" key="1">
    <citation type="submission" date="2024-07" db="EMBL/GenBank/DDBJ databases">
        <authorList>
            <person name="Thanompreechachai J."/>
            <person name="Duangmal K."/>
        </authorList>
    </citation>
    <scope>NUCLEOTIDE SEQUENCE [LARGE SCALE GENOMIC DNA]</scope>
    <source>
        <strain evidence="6 7">TBRC 1896</strain>
    </source>
</reference>
<sequence length="357" mass="37632">MRIDDEVSGAGGRGAVAGNRGGTGRTVTSKDVARVAGVSQSTVSYVMSGKRPISARTRRIVEDAIAQLTYHPNAGARALASQRTQIVAVVMPFDVGLGAAGLMAFIEEITLAARARDHDVLIVTAEEGVDGLRRVAGRALCDAVVVMEVSTDDPRAAIARDLRVPTLFIGFPDDAAGLHCIDFDFEDGARLLVGELAGAARVSALVWGPDTVDRGLNYVPRFRAAAQEAAAAAGVQLDWVPLERDRVEEQVRTVLDGGGQALLVTSFLSRVVHAVQEAGLRPGTDLDLVALATDADATGFTVPLTAVSTHPRDVSRQAMSWLFDLLEQGAGPAGVRRVPAFVTRRSSVRASPTPRVP</sequence>
<dbReference type="Gene3D" id="3.40.50.2300">
    <property type="match status" value="2"/>
</dbReference>
<dbReference type="CDD" id="cd01392">
    <property type="entry name" value="HTH_LacI"/>
    <property type="match status" value="1"/>
</dbReference>
<dbReference type="RefSeq" id="WP_370720778.1">
    <property type="nucleotide sequence ID" value="NZ_JBGGTQ010000012.1"/>
</dbReference>
<dbReference type="SUPFAM" id="SSF47413">
    <property type="entry name" value="lambda repressor-like DNA-binding domains"/>
    <property type="match status" value="1"/>
</dbReference>
<dbReference type="PANTHER" id="PTHR30146">
    <property type="entry name" value="LACI-RELATED TRANSCRIPTIONAL REPRESSOR"/>
    <property type="match status" value="1"/>
</dbReference>
<keyword evidence="1" id="KW-0805">Transcription regulation</keyword>
<feature type="domain" description="HTH lacI-type" evidence="5">
    <location>
        <begin position="27"/>
        <end position="81"/>
    </location>
</feature>
<evidence type="ECO:0000259" key="5">
    <source>
        <dbReference type="PROSITE" id="PS50932"/>
    </source>
</evidence>
<dbReference type="Pfam" id="PF13377">
    <property type="entry name" value="Peripla_BP_3"/>
    <property type="match status" value="1"/>
</dbReference>
<evidence type="ECO:0000256" key="4">
    <source>
        <dbReference type="SAM" id="MobiDB-lite"/>
    </source>
</evidence>
<protein>
    <submittedName>
        <fullName evidence="6">LacI family DNA-binding transcriptional regulator</fullName>
    </submittedName>
</protein>
<evidence type="ECO:0000256" key="3">
    <source>
        <dbReference type="ARBA" id="ARBA00023163"/>
    </source>
</evidence>
<dbReference type="InterPro" id="IPR046335">
    <property type="entry name" value="LacI/GalR-like_sensor"/>
</dbReference>
<dbReference type="InterPro" id="IPR010982">
    <property type="entry name" value="Lambda_DNA-bd_dom_sf"/>
</dbReference>
<accession>A0ABV4IB86</accession>
<evidence type="ECO:0000313" key="7">
    <source>
        <dbReference type="Proteomes" id="UP001566476"/>
    </source>
</evidence>
<comment type="caution">
    <text evidence="6">The sequence shown here is derived from an EMBL/GenBank/DDBJ whole genome shotgun (WGS) entry which is preliminary data.</text>
</comment>
<keyword evidence="2 6" id="KW-0238">DNA-binding</keyword>
<dbReference type="InterPro" id="IPR000843">
    <property type="entry name" value="HTH_LacI"/>
</dbReference>
<dbReference type="Pfam" id="PF00356">
    <property type="entry name" value="LacI"/>
    <property type="match status" value="1"/>
</dbReference>
<dbReference type="InterPro" id="IPR028082">
    <property type="entry name" value="Peripla_BP_I"/>
</dbReference>
<keyword evidence="3" id="KW-0804">Transcription</keyword>
<evidence type="ECO:0000256" key="1">
    <source>
        <dbReference type="ARBA" id="ARBA00023015"/>
    </source>
</evidence>
<dbReference type="Gene3D" id="1.10.260.40">
    <property type="entry name" value="lambda repressor-like DNA-binding domains"/>
    <property type="match status" value="1"/>
</dbReference>
<keyword evidence="7" id="KW-1185">Reference proteome</keyword>
<name>A0ABV4IB86_9ACTN</name>
<organism evidence="6 7">
    <name type="scientific">Kineococcus mangrovi</name>
    <dbReference type="NCBI Taxonomy" id="1660183"/>
    <lineage>
        <taxon>Bacteria</taxon>
        <taxon>Bacillati</taxon>
        <taxon>Actinomycetota</taxon>
        <taxon>Actinomycetes</taxon>
        <taxon>Kineosporiales</taxon>
        <taxon>Kineosporiaceae</taxon>
        <taxon>Kineococcus</taxon>
    </lineage>
</organism>
<proteinExistence type="predicted"/>
<dbReference type="Proteomes" id="UP001566476">
    <property type="component" value="Unassembled WGS sequence"/>
</dbReference>
<evidence type="ECO:0000313" key="6">
    <source>
        <dbReference type="EMBL" id="MEZ0494546.1"/>
    </source>
</evidence>
<dbReference type="PROSITE" id="PS50932">
    <property type="entry name" value="HTH_LACI_2"/>
    <property type="match status" value="1"/>
</dbReference>
<dbReference type="EMBL" id="JBGGTQ010000012">
    <property type="protein sequence ID" value="MEZ0494546.1"/>
    <property type="molecule type" value="Genomic_DNA"/>
</dbReference>
<gene>
    <name evidence="6" type="ORF">AB2L28_20095</name>
</gene>
<evidence type="ECO:0000256" key="2">
    <source>
        <dbReference type="ARBA" id="ARBA00023125"/>
    </source>
</evidence>